<dbReference type="GO" id="GO:0019843">
    <property type="term" value="F:rRNA binding"/>
    <property type="evidence" value="ECO:0007669"/>
    <property type="project" value="InterPro"/>
</dbReference>
<dbReference type="NCBIfam" id="TIGR02180">
    <property type="entry name" value="GRX_euk"/>
    <property type="match status" value="1"/>
</dbReference>
<dbReference type="OrthoDB" id="10252633at2759"/>
<dbReference type="PANTHER" id="PTHR11655:SF16">
    <property type="entry name" value="60S RIBOSOMAL PROTEIN L9"/>
    <property type="match status" value="1"/>
</dbReference>
<dbReference type="PANTHER" id="PTHR11655">
    <property type="entry name" value="60S/50S RIBOSOMAL PROTEIN L6/L9"/>
    <property type="match status" value="1"/>
</dbReference>
<evidence type="ECO:0000256" key="3">
    <source>
        <dbReference type="ARBA" id="ARBA00023274"/>
    </source>
</evidence>
<keyword evidence="5" id="KW-0812">Transmembrane</keyword>
<dbReference type="PROSITE" id="PS51354">
    <property type="entry name" value="GLUTAREDOXIN_2"/>
    <property type="match status" value="1"/>
</dbReference>
<feature type="compositionally biased region" description="Basic and acidic residues" evidence="4">
    <location>
        <begin position="58"/>
        <end position="88"/>
    </location>
</feature>
<evidence type="ECO:0000256" key="2">
    <source>
        <dbReference type="ARBA" id="ARBA00022980"/>
    </source>
</evidence>
<evidence type="ECO:0000256" key="4">
    <source>
        <dbReference type="SAM" id="MobiDB-lite"/>
    </source>
</evidence>
<dbReference type="EMBL" id="ACYE01000220">
    <property type="protein sequence ID" value="EFE40888.1"/>
    <property type="molecule type" value="Genomic_DNA"/>
</dbReference>
<accession>D4DB54</accession>
<gene>
    <name evidence="8" type="ORF">TRV_04353</name>
</gene>
<dbReference type="InterPro" id="IPR036249">
    <property type="entry name" value="Thioredoxin-like_sf"/>
</dbReference>
<keyword evidence="9" id="KW-1185">Reference proteome</keyword>
<organism evidence="8 9">
    <name type="scientific">Trichophyton verrucosum (strain HKI 0517)</name>
    <dbReference type="NCBI Taxonomy" id="663202"/>
    <lineage>
        <taxon>Eukaryota</taxon>
        <taxon>Fungi</taxon>
        <taxon>Dikarya</taxon>
        <taxon>Ascomycota</taxon>
        <taxon>Pezizomycotina</taxon>
        <taxon>Eurotiomycetes</taxon>
        <taxon>Eurotiomycetidae</taxon>
        <taxon>Onygenales</taxon>
        <taxon>Arthrodermataceae</taxon>
        <taxon>Trichophyton</taxon>
    </lineage>
</organism>
<sequence>MFSPRRLRLYLISAVILVCFILYFTGDVRRTQALRAAGTSQPGKSNPNLKGSSGSYGNDKDNDGGVFDKLKPGSLRSGDKQKPVKVEEPEQTPTSAKKEKGKGKDEEEATDDAKSEDDIVNEEMNTILKRSPIIIFSKSYCPYSKKAKYFMLEKYNITPAPFVVELDEHPLGRQLQDLLGTNTGRRTVPNILVNGKTIGGGDDIEALYLSGELGTKLQALGGKRVTAVGINRYQSISININFVAFFSFPKGKHITDRKTSKAKLRKVNEAKKNDEAHQRRQTTFNSPVSPSVSFFTGGVKMLYIHSQETLQIPENVNLHIRSRIVTVEGPRACTYTGFNDAGKLVKDLSHLSVCFSRPKKDTIAIEVHHGGRKAVATLRTVRTIINNLIIGVTRGFKYKMRYVYAHFPINVNIETNKETGAVELEIRNFLGEKVVRRVVCQKGVEVVASSNVKDEIVLSGNSVESVSQSAADIQQICRVRNKDIRKFLDGIYVSEKGNIVEEE</sequence>
<feature type="transmembrane region" description="Helical" evidence="5">
    <location>
        <begin position="7"/>
        <end position="26"/>
    </location>
</feature>
<dbReference type="InterPro" id="IPR002359">
    <property type="entry name" value="Ribosomal_uL6_CS2"/>
</dbReference>
<comment type="caution">
    <text evidence="8">The sequence shown here is derived from an EMBL/GenBank/DDBJ whole genome shotgun (WGS) entry which is preliminary data.</text>
</comment>
<protein>
    <submittedName>
        <fullName evidence="8">Glutaredoxin domain protein</fullName>
    </submittedName>
</protein>
<evidence type="ECO:0000313" key="9">
    <source>
        <dbReference type="Proteomes" id="UP000008383"/>
    </source>
</evidence>
<feature type="domain" description="Large ribosomal subunit protein uL6 alpha-beta" evidence="6">
    <location>
        <begin position="407"/>
        <end position="490"/>
    </location>
</feature>
<dbReference type="GO" id="GO:0003735">
    <property type="term" value="F:structural constituent of ribosome"/>
    <property type="evidence" value="ECO:0007669"/>
    <property type="project" value="InterPro"/>
</dbReference>
<dbReference type="PRINTS" id="PR00160">
    <property type="entry name" value="GLUTAREDOXIN"/>
</dbReference>
<feature type="compositionally biased region" description="Polar residues" evidence="4">
    <location>
        <begin position="38"/>
        <end position="56"/>
    </location>
</feature>
<reference evidence="9" key="1">
    <citation type="journal article" date="2011" name="Genome Biol.">
        <title>Comparative and functional genomics provide insights into the pathogenicity of dermatophytic fungi.</title>
        <authorList>
            <person name="Burmester A."/>
            <person name="Shelest E."/>
            <person name="Gloeckner G."/>
            <person name="Heddergott C."/>
            <person name="Schindler S."/>
            <person name="Staib P."/>
            <person name="Heidel A."/>
            <person name="Felder M."/>
            <person name="Petzold A."/>
            <person name="Szafranski K."/>
            <person name="Feuermann M."/>
            <person name="Pedruzzi I."/>
            <person name="Priebe S."/>
            <person name="Groth M."/>
            <person name="Winkler R."/>
            <person name="Li W."/>
            <person name="Kniemeyer O."/>
            <person name="Schroeckh V."/>
            <person name="Hertweck C."/>
            <person name="Hube B."/>
            <person name="White T.C."/>
            <person name="Platzer M."/>
            <person name="Guthke R."/>
            <person name="Heitman J."/>
            <person name="Woestemeyer J."/>
            <person name="Zipfel P.F."/>
            <person name="Monod M."/>
            <person name="Brakhage A.A."/>
        </authorList>
    </citation>
    <scope>NUCLEOTIDE SEQUENCE [LARGE SCALE GENOMIC DNA]</scope>
    <source>
        <strain evidence="9">HKI 0517</strain>
    </source>
</reference>
<evidence type="ECO:0000313" key="8">
    <source>
        <dbReference type="EMBL" id="EFE40888.1"/>
    </source>
</evidence>
<proteinExistence type="inferred from homology"/>
<dbReference type="InterPro" id="IPR011899">
    <property type="entry name" value="Glutaredoxin_euk/vir"/>
</dbReference>
<dbReference type="FunFam" id="3.90.930.12:FF:000004">
    <property type="entry name" value="60S ribosomal protein L9"/>
    <property type="match status" value="1"/>
</dbReference>
<keyword evidence="2" id="KW-0689">Ribosomal protein</keyword>
<dbReference type="HOGENOM" id="CLU_676105_0_0_1"/>
<dbReference type="PROSITE" id="PS00700">
    <property type="entry name" value="RIBOSOMAL_L6_2"/>
    <property type="match status" value="1"/>
</dbReference>
<dbReference type="InterPro" id="IPR014025">
    <property type="entry name" value="Glutaredoxin_subgr"/>
</dbReference>
<dbReference type="GeneID" id="9578454"/>
<keyword evidence="5" id="KW-1133">Transmembrane helix</keyword>
<dbReference type="Proteomes" id="UP000008383">
    <property type="component" value="Unassembled WGS sequence"/>
</dbReference>
<dbReference type="AlphaFoldDB" id="D4DB54"/>
<dbReference type="Pfam" id="PF00347">
    <property type="entry name" value="Ribosomal_L6"/>
    <property type="match status" value="1"/>
</dbReference>
<dbReference type="Pfam" id="PF00462">
    <property type="entry name" value="Glutaredoxin"/>
    <property type="match status" value="1"/>
</dbReference>
<evidence type="ECO:0000259" key="7">
    <source>
        <dbReference type="Pfam" id="PF00462"/>
    </source>
</evidence>
<name>D4DB54_TRIVH</name>
<dbReference type="FunFam" id="3.90.930.12:FF:000003">
    <property type="entry name" value="60S ribosomal protein L9"/>
    <property type="match status" value="1"/>
</dbReference>
<dbReference type="InterPro" id="IPR036789">
    <property type="entry name" value="Ribosomal_uL6-like_a/b-dom_sf"/>
</dbReference>
<keyword evidence="3" id="KW-0687">Ribonucleoprotein</keyword>
<dbReference type="SUPFAM" id="SSF56053">
    <property type="entry name" value="Ribosomal protein L6"/>
    <property type="match status" value="2"/>
</dbReference>
<dbReference type="GO" id="GO:0002181">
    <property type="term" value="P:cytoplasmic translation"/>
    <property type="evidence" value="ECO:0007669"/>
    <property type="project" value="TreeGrafter"/>
</dbReference>
<dbReference type="SUPFAM" id="SSF52833">
    <property type="entry name" value="Thioredoxin-like"/>
    <property type="match status" value="1"/>
</dbReference>
<keyword evidence="5" id="KW-0472">Membrane</keyword>
<dbReference type="Gene3D" id="3.90.930.12">
    <property type="entry name" value="Ribosomal protein L6, alpha-beta domain"/>
    <property type="match status" value="2"/>
</dbReference>
<dbReference type="CDD" id="cd03419">
    <property type="entry name" value="GRX_GRXh_1_2_like"/>
    <property type="match status" value="1"/>
</dbReference>
<dbReference type="InterPro" id="IPR000702">
    <property type="entry name" value="Ribosomal_uL6-like"/>
</dbReference>
<dbReference type="GO" id="GO:0022625">
    <property type="term" value="C:cytosolic large ribosomal subunit"/>
    <property type="evidence" value="ECO:0007669"/>
    <property type="project" value="TreeGrafter"/>
</dbReference>
<dbReference type="KEGG" id="tve:TRV_04353"/>
<dbReference type="RefSeq" id="XP_003021506.1">
    <property type="nucleotide sequence ID" value="XM_003021460.1"/>
</dbReference>
<dbReference type="InterPro" id="IPR002109">
    <property type="entry name" value="Glutaredoxin"/>
</dbReference>
<dbReference type="GO" id="GO:0016491">
    <property type="term" value="F:oxidoreductase activity"/>
    <property type="evidence" value="ECO:0007669"/>
    <property type="project" value="UniProtKB-ARBA"/>
</dbReference>
<feature type="domain" description="Glutaredoxin" evidence="7">
    <location>
        <begin position="133"/>
        <end position="198"/>
    </location>
</feature>
<dbReference type="InterPro" id="IPR020040">
    <property type="entry name" value="Ribosomal_uL6_a/b-dom"/>
</dbReference>
<comment type="similarity">
    <text evidence="1">Belongs to the universal ribosomal protein uL6 family.</text>
</comment>
<dbReference type="Gene3D" id="3.40.30.10">
    <property type="entry name" value="Glutaredoxin"/>
    <property type="match status" value="1"/>
</dbReference>
<evidence type="ECO:0000256" key="5">
    <source>
        <dbReference type="SAM" id="Phobius"/>
    </source>
</evidence>
<feature type="region of interest" description="Disordered" evidence="4">
    <location>
        <begin position="36"/>
        <end position="118"/>
    </location>
</feature>
<feature type="compositionally biased region" description="Basic and acidic residues" evidence="4">
    <location>
        <begin position="96"/>
        <end position="117"/>
    </location>
</feature>
<evidence type="ECO:0000256" key="1">
    <source>
        <dbReference type="ARBA" id="ARBA00009356"/>
    </source>
</evidence>
<evidence type="ECO:0000259" key="6">
    <source>
        <dbReference type="Pfam" id="PF00347"/>
    </source>
</evidence>